<proteinExistence type="predicted"/>
<dbReference type="Gramene" id="OPUNC07G04340.1">
    <property type="protein sequence ID" value="OPUNC07G04340.1"/>
    <property type="gene ID" value="OPUNC07G04340"/>
</dbReference>
<keyword evidence="2" id="KW-1185">Reference proteome</keyword>
<reference evidence="1" key="1">
    <citation type="submission" date="2015-04" db="UniProtKB">
        <authorList>
            <consortium name="EnsemblPlants"/>
        </authorList>
    </citation>
    <scope>IDENTIFICATION</scope>
</reference>
<dbReference type="Proteomes" id="UP000026962">
    <property type="component" value="Chromosome 7"/>
</dbReference>
<evidence type="ECO:0000313" key="1">
    <source>
        <dbReference type="EnsemblPlants" id="OPUNC07G04340.1"/>
    </source>
</evidence>
<reference evidence="1" key="2">
    <citation type="submission" date="2018-05" db="EMBL/GenBank/DDBJ databases">
        <title>OpunRS2 (Oryza punctata Reference Sequence Version 2).</title>
        <authorList>
            <person name="Zhang J."/>
            <person name="Kudrna D."/>
            <person name="Lee S."/>
            <person name="Talag J."/>
            <person name="Welchert J."/>
            <person name="Wing R.A."/>
        </authorList>
    </citation>
    <scope>NUCLEOTIDE SEQUENCE [LARGE SCALE GENOMIC DNA]</scope>
</reference>
<organism evidence="1">
    <name type="scientific">Oryza punctata</name>
    <name type="common">Red rice</name>
    <dbReference type="NCBI Taxonomy" id="4537"/>
    <lineage>
        <taxon>Eukaryota</taxon>
        <taxon>Viridiplantae</taxon>
        <taxon>Streptophyta</taxon>
        <taxon>Embryophyta</taxon>
        <taxon>Tracheophyta</taxon>
        <taxon>Spermatophyta</taxon>
        <taxon>Magnoliopsida</taxon>
        <taxon>Liliopsida</taxon>
        <taxon>Poales</taxon>
        <taxon>Poaceae</taxon>
        <taxon>BOP clade</taxon>
        <taxon>Oryzoideae</taxon>
        <taxon>Oryzeae</taxon>
        <taxon>Oryzinae</taxon>
        <taxon>Oryza</taxon>
    </lineage>
</organism>
<protein>
    <submittedName>
        <fullName evidence="1">Uncharacterized protein</fullName>
    </submittedName>
</protein>
<sequence>MGGVVLSDVEASMMEQGKAVAVTTTRPSQNVSGMPGDLTVAERERLQAMYAIFKLVLTVSFCSITNLKFTIVLPSVKYSIFDIGRAK</sequence>
<dbReference type="AlphaFoldDB" id="A0A0E0LHL5"/>
<name>A0A0E0LHL5_ORYPU</name>
<accession>A0A0E0LHL5</accession>
<dbReference type="HOGENOM" id="CLU_2487311_0_0_1"/>
<dbReference type="EnsemblPlants" id="OPUNC07G04340.1">
    <property type="protein sequence ID" value="OPUNC07G04340.1"/>
    <property type="gene ID" value="OPUNC07G04340"/>
</dbReference>
<evidence type="ECO:0000313" key="2">
    <source>
        <dbReference type="Proteomes" id="UP000026962"/>
    </source>
</evidence>